<keyword evidence="10" id="KW-1185">Reference proteome</keyword>
<name>A0A2P5DGM0_TREOI</name>
<feature type="region of interest" description="Disordered" evidence="7">
    <location>
        <begin position="87"/>
        <end position="179"/>
    </location>
</feature>
<keyword evidence="4 6" id="KW-0238">DNA-binding</keyword>
<keyword evidence="3 6" id="KW-0158">Chromosome</keyword>
<dbReference type="PANTHER" id="PTHR11467:SF130">
    <property type="entry name" value="HISTONE H1-LIKE ISOFORM X1"/>
    <property type="match status" value="1"/>
</dbReference>
<evidence type="ECO:0000256" key="4">
    <source>
        <dbReference type="ARBA" id="ARBA00023125"/>
    </source>
</evidence>
<sequence length="179" mass="19943">MAKGSAVIAKKDIKSSNFTPAQHPPYFEMISEAISTLKERNGSSQQAITQIIEEKYEKVLPPNFKKLVSVQLNEFVKSERLVKVKSSFKISSTEKLKPVVNDNPKTKKKKTASSPPPPPPKEKSSRKEVKTKRLSQVKTPEVLKKSSSGASKMKPLSRVKTPEGLKQKTNSKVTKKARK</sequence>
<dbReference type="CDD" id="cd00073">
    <property type="entry name" value="H15"/>
    <property type="match status" value="1"/>
</dbReference>
<dbReference type="GO" id="GO:0031492">
    <property type="term" value="F:nucleosomal DNA binding"/>
    <property type="evidence" value="ECO:0007669"/>
    <property type="project" value="TreeGrafter"/>
</dbReference>
<reference evidence="10" key="1">
    <citation type="submission" date="2016-06" db="EMBL/GenBank/DDBJ databases">
        <title>Parallel loss of symbiosis genes in relatives of nitrogen-fixing non-legume Parasponia.</title>
        <authorList>
            <person name="Van Velzen R."/>
            <person name="Holmer R."/>
            <person name="Bu F."/>
            <person name="Rutten L."/>
            <person name="Van Zeijl A."/>
            <person name="Liu W."/>
            <person name="Santuari L."/>
            <person name="Cao Q."/>
            <person name="Sharma T."/>
            <person name="Shen D."/>
            <person name="Roswanjaya Y."/>
            <person name="Wardhani T."/>
            <person name="Kalhor M.S."/>
            <person name="Jansen J."/>
            <person name="Van den Hoogen J."/>
            <person name="Gungor B."/>
            <person name="Hartog M."/>
            <person name="Hontelez J."/>
            <person name="Verver J."/>
            <person name="Yang W.-C."/>
            <person name="Schijlen E."/>
            <person name="Repin R."/>
            <person name="Schilthuizen M."/>
            <person name="Schranz E."/>
            <person name="Heidstra R."/>
            <person name="Miyata K."/>
            <person name="Fedorova E."/>
            <person name="Kohlen W."/>
            <person name="Bisseling T."/>
            <person name="Smit S."/>
            <person name="Geurts R."/>
        </authorList>
    </citation>
    <scope>NUCLEOTIDE SEQUENCE [LARGE SCALE GENOMIC DNA]</scope>
    <source>
        <strain evidence="10">cv. RG33-2</strain>
    </source>
</reference>
<dbReference type="Proteomes" id="UP000237000">
    <property type="component" value="Unassembled WGS sequence"/>
</dbReference>
<keyword evidence="5 6" id="KW-0539">Nucleus</keyword>
<dbReference type="SUPFAM" id="SSF46785">
    <property type="entry name" value="Winged helix' DNA-binding domain"/>
    <property type="match status" value="1"/>
</dbReference>
<dbReference type="GO" id="GO:0030261">
    <property type="term" value="P:chromosome condensation"/>
    <property type="evidence" value="ECO:0007669"/>
    <property type="project" value="TreeGrafter"/>
</dbReference>
<dbReference type="GO" id="GO:0003690">
    <property type="term" value="F:double-stranded DNA binding"/>
    <property type="evidence" value="ECO:0007669"/>
    <property type="project" value="TreeGrafter"/>
</dbReference>
<evidence type="ECO:0000256" key="1">
    <source>
        <dbReference type="ARBA" id="ARBA00004123"/>
    </source>
</evidence>
<dbReference type="GO" id="GO:0045910">
    <property type="term" value="P:negative regulation of DNA recombination"/>
    <property type="evidence" value="ECO:0007669"/>
    <property type="project" value="TreeGrafter"/>
</dbReference>
<dbReference type="EMBL" id="JXTC01000272">
    <property type="protein sequence ID" value="PON72439.1"/>
    <property type="molecule type" value="Genomic_DNA"/>
</dbReference>
<accession>A0A2P5DGM0</accession>
<evidence type="ECO:0000256" key="6">
    <source>
        <dbReference type="RuleBase" id="RU003894"/>
    </source>
</evidence>
<dbReference type="InterPro" id="IPR036388">
    <property type="entry name" value="WH-like_DNA-bd_sf"/>
</dbReference>
<protein>
    <submittedName>
        <fullName evidence="9">Histone H</fullName>
    </submittedName>
</protein>
<evidence type="ECO:0000256" key="2">
    <source>
        <dbReference type="ARBA" id="ARBA00004286"/>
    </source>
</evidence>
<proteinExistence type="inferred from homology"/>
<dbReference type="InterPro" id="IPR005819">
    <property type="entry name" value="H1/H5"/>
</dbReference>
<feature type="domain" description="H15" evidence="8">
    <location>
        <begin position="22"/>
        <end position="92"/>
    </location>
</feature>
<evidence type="ECO:0000259" key="8">
    <source>
        <dbReference type="PROSITE" id="PS51504"/>
    </source>
</evidence>
<evidence type="ECO:0000313" key="9">
    <source>
        <dbReference type="EMBL" id="PON72439.1"/>
    </source>
</evidence>
<dbReference type="STRING" id="63057.A0A2P5DGM0"/>
<dbReference type="InterPro" id="IPR005818">
    <property type="entry name" value="Histone_H1/H5_H15"/>
</dbReference>
<dbReference type="GO" id="GO:0006334">
    <property type="term" value="P:nucleosome assembly"/>
    <property type="evidence" value="ECO:0007669"/>
    <property type="project" value="InterPro"/>
</dbReference>
<dbReference type="GO" id="GO:0030527">
    <property type="term" value="F:structural constituent of chromatin"/>
    <property type="evidence" value="ECO:0007669"/>
    <property type="project" value="InterPro"/>
</dbReference>
<dbReference type="PROSITE" id="PS51504">
    <property type="entry name" value="H15"/>
    <property type="match status" value="1"/>
</dbReference>
<dbReference type="InterPro" id="IPR036390">
    <property type="entry name" value="WH_DNA-bd_sf"/>
</dbReference>
<dbReference type="SMART" id="SM00526">
    <property type="entry name" value="H15"/>
    <property type="match status" value="1"/>
</dbReference>
<evidence type="ECO:0000256" key="5">
    <source>
        <dbReference type="ARBA" id="ARBA00023242"/>
    </source>
</evidence>
<dbReference type="Pfam" id="PF00538">
    <property type="entry name" value="Linker_histone"/>
    <property type="match status" value="1"/>
</dbReference>
<gene>
    <name evidence="9" type="ORF">TorRG33x02_252370</name>
</gene>
<dbReference type="GO" id="GO:0000786">
    <property type="term" value="C:nucleosome"/>
    <property type="evidence" value="ECO:0007669"/>
    <property type="project" value="InterPro"/>
</dbReference>
<evidence type="ECO:0000313" key="10">
    <source>
        <dbReference type="Proteomes" id="UP000237000"/>
    </source>
</evidence>
<evidence type="ECO:0000256" key="3">
    <source>
        <dbReference type="ARBA" id="ARBA00022454"/>
    </source>
</evidence>
<dbReference type="InParanoid" id="A0A2P5DGM0"/>
<dbReference type="OrthoDB" id="1110759at2759"/>
<organism evidence="9 10">
    <name type="scientific">Trema orientale</name>
    <name type="common">Charcoal tree</name>
    <name type="synonym">Celtis orientalis</name>
    <dbReference type="NCBI Taxonomy" id="63057"/>
    <lineage>
        <taxon>Eukaryota</taxon>
        <taxon>Viridiplantae</taxon>
        <taxon>Streptophyta</taxon>
        <taxon>Embryophyta</taxon>
        <taxon>Tracheophyta</taxon>
        <taxon>Spermatophyta</taxon>
        <taxon>Magnoliopsida</taxon>
        <taxon>eudicotyledons</taxon>
        <taxon>Gunneridae</taxon>
        <taxon>Pentapetalae</taxon>
        <taxon>rosids</taxon>
        <taxon>fabids</taxon>
        <taxon>Rosales</taxon>
        <taxon>Cannabaceae</taxon>
        <taxon>Trema</taxon>
    </lineage>
</organism>
<dbReference type="Gene3D" id="1.10.10.10">
    <property type="entry name" value="Winged helix-like DNA-binding domain superfamily/Winged helix DNA-binding domain"/>
    <property type="match status" value="1"/>
</dbReference>
<dbReference type="GO" id="GO:0005634">
    <property type="term" value="C:nucleus"/>
    <property type="evidence" value="ECO:0007669"/>
    <property type="project" value="UniProtKB-SubCell"/>
</dbReference>
<comment type="subcellular location">
    <subcellularLocation>
        <location evidence="2">Chromosome</location>
    </subcellularLocation>
    <subcellularLocation>
        <location evidence="1 6">Nucleus</location>
    </subcellularLocation>
</comment>
<comment type="similarity">
    <text evidence="6">Belongs to the histone H1/H5 family.</text>
</comment>
<dbReference type="AlphaFoldDB" id="A0A2P5DGM0"/>
<dbReference type="PRINTS" id="PR00624">
    <property type="entry name" value="HISTONEH5"/>
</dbReference>
<evidence type="ECO:0000256" key="7">
    <source>
        <dbReference type="SAM" id="MobiDB-lite"/>
    </source>
</evidence>
<comment type="caution">
    <text evidence="9">The sequence shown here is derived from an EMBL/GenBank/DDBJ whole genome shotgun (WGS) entry which is preliminary data.</text>
</comment>
<dbReference type="PANTHER" id="PTHR11467">
    <property type="entry name" value="HISTONE H1"/>
    <property type="match status" value="1"/>
</dbReference>